<keyword evidence="2" id="KW-0408">Iron</keyword>
<protein>
    <submittedName>
        <fullName evidence="3">Cytochrome P450</fullName>
    </submittedName>
</protein>
<dbReference type="PANTHER" id="PTHR46696">
    <property type="entry name" value="P450, PUTATIVE (EUROFUNG)-RELATED"/>
    <property type="match status" value="1"/>
</dbReference>
<reference evidence="3 4" key="1">
    <citation type="submission" date="2023-07" db="EMBL/GenBank/DDBJ databases">
        <title>Sorghum-associated microbial communities from plants grown in Nebraska, USA.</title>
        <authorList>
            <person name="Schachtman D."/>
        </authorList>
    </citation>
    <scope>NUCLEOTIDE SEQUENCE [LARGE SCALE GENOMIC DNA]</scope>
    <source>
        <strain evidence="3 4">BE316</strain>
    </source>
</reference>
<evidence type="ECO:0000256" key="2">
    <source>
        <dbReference type="RuleBase" id="RU000461"/>
    </source>
</evidence>
<name>A0ABU2A9E1_9BURK</name>
<comment type="caution">
    <text evidence="3">The sequence shown here is derived from an EMBL/GenBank/DDBJ whole genome shotgun (WGS) entry which is preliminary data.</text>
</comment>
<dbReference type="PRINTS" id="PR00359">
    <property type="entry name" value="BP450"/>
</dbReference>
<evidence type="ECO:0000256" key="1">
    <source>
        <dbReference type="ARBA" id="ARBA00010617"/>
    </source>
</evidence>
<dbReference type="Pfam" id="PF00067">
    <property type="entry name" value="p450"/>
    <property type="match status" value="1"/>
</dbReference>
<dbReference type="SUPFAM" id="SSF48264">
    <property type="entry name" value="Cytochrome P450"/>
    <property type="match status" value="1"/>
</dbReference>
<comment type="similarity">
    <text evidence="1 2">Belongs to the cytochrome P450 family.</text>
</comment>
<dbReference type="Gene3D" id="1.10.630.10">
    <property type="entry name" value="Cytochrome P450"/>
    <property type="match status" value="1"/>
</dbReference>
<accession>A0ABU2A9E1</accession>
<sequence>MAPTAPYVQSLSGSRDRLRRPAVPVALGAHGPLGPYAAYRDLRSAGPIHWDEAAFNGAWVLTTFDGVQSALKDPRLSAHRTAGWILRRELRASGSGARLSDMQRLFSRALLFADKPRHPQLRALMSAPFQPAGLAAMQRAIVEITAELLDDIDRRTAADATFDFIDAFAKHLPLRVIGKLLGVSVEASDELLASSIDVAGFLGSLSPTQDEASTAAEGMLTLAEHLECVIAQRRFDDQGLVAALLRHHEAGRLESFEELLSQAVMMLFAGLETTRHFLGTGLYWLLQEADRLAIAHAPQRLATAVRELLRWDSPVQYTARRATCAFQLHGVDIQRGDLVLPLLGAANRDPGRYADAESLELGRQVGMPISFGAGPHFCMGAQLTLLEAEHAFSACLKRWPQLQVAAEPVWLSSPLYRGMKSLHLSRGAMSYNCSNS</sequence>
<keyword evidence="2" id="KW-0349">Heme</keyword>
<keyword evidence="4" id="KW-1185">Reference proteome</keyword>
<evidence type="ECO:0000313" key="4">
    <source>
        <dbReference type="Proteomes" id="UP001180825"/>
    </source>
</evidence>
<dbReference type="InterPro" id="IPR001128">
    <property type="entry name" value="Cyt_P450"/>
</dbReference>
<dbReference type="PANTHER" id="PTHR46696:SF1">
    <property type="entry name" value="CYTOCHROME P450 YJIB-RELATED"/>
    <property type="match status" value="1"/>
</dbReference>
<dbReference type="InterPro" id="IPR002397">
    <property type="entry name" value="Cyt_P450_B"/>
</dbReference>
<dbReference type="PROSITE" id="PS00086">
    <property type="entry name" value="CYTOCHROME_P450"/>
    <property type="match status" value="1"/>
</dbReference>
<keyword evidence="2" id="KW-0503">Monooxygenase</keyword>
<dbReference type="InterPro" id="IPR036396">
    <property type="entry name" value="Cyt_P450_sf"/>
</dbReference>
<proteinExistence type="inferred from homology"/>
<keyword evidence="2" id="KW-0479">Metal-binding</keyword>
<gene>
    <name evidence="3" type="ORF">J2X21_002960</name>
</gene>
<dbReference type="EMBL" id="JAVDXV010000005">
    <property type="protein sequence ID" value="MDR7333818.1"/>
    <property type="molecule type" value="Genomic_DNA"/>
</dbReference>
<dbReference type="RefSeq" id="WP_310329900.1">
    <property type="nucleotide sequence ID" value="NZ_JAVDXV010000005.1"/>
</dbReference>
<keyword evidence="2" id="KW-0560">Oxidoreductase</keyword>
<evidence type="ECO:0000313" key="3">
    <source>
        <dbReference type="EMBL" id="MDR7333818.1"/>
    </source>
</evidence>
<organism evidence="3 4">
    <name type="scientific">Roseateles asaccharophilus</name>
    <dbReference type="NCBI Taxonomy" id="582607"/>
    <lineage>
        <taxon>Bacteria</taxon>
        <taxon>Pseudomonadati</taxon>
        <taxon>Pseudomonadota</taxon>
        <taxon>Betaproteobacteria</taxon>
        <taxon>Burkholderiales</taxon>
        <taxon>Sphaerotilaceae</taxon>
        <taxon>Roseateles</taxon>
    </lineage>
</organism>
<dbReference type="InterPro" id="IPR017972">
    <property type="entry name" value="Cyt_P450_CS"/>
</dbReference>
<dbReference type="Proteomes" id="UP001180825">
    <property type="component" value="Unassembled WGS sequence"/>
</dbReference>